<dbReference type="InterPro" id="IPR036259">
    <property type="entry name" value="MFS_trans_sf"/>
</dbReference>
<keyword evidence="10" id="KW-1185">Reference proteome</keyword>
<dbReference type="EMBL" id="VCAU01000156">
    <property type="protein sequence ID" value="KAF9883609.1"/>
    <property type="molecule type" value="Genomic_DNA"/>
</dbReference>
<dbReference type="PROSITE" id="PS50850">
    <property type="entry name" value="MFS"/>
    <property type="match status" value="1"/>
</dbReference>
<evidence type="ECO:0000256" key="2">
    <source>
        <dbReference type="ARBA" id="ARBA00022448"/>
    </source>
</evidence>
<dbReference type="SUPFAM" id="SSF103473">
    <property type="entry name" value="MFS general substrate transporter"/>
    <property type="match status" value="1"/>
</dbReference>
<accession>A0AAD4CBW1</accession>
<evidence type="ECO:0000313" key="10">
    <source>
        <dbReference type="Proteomes" id="UP001194746"/>
    </source>
</evidence>
<keyword evidence="5 7" id="KW-0472">Membrane</keyword>
<dbReference type="PANTHER" id="PTHR23511">
    <property type="entry name" value="SYNAPTIC VESICLE GLYCOPROTEIN 2"/>
    <property type="match status" value="1"/>
</dbReference>
<reference evidence="9" key="1">
    <citation type="journal article" date="2019" name="Beilstein J. Org. Chem.">
        <title>Nanangenines: drimane sesquiterpenoids as the dominant metabolite cohort of a novel Australian fungus, Aspergillus nanangensis.</title>
        <authorList>
            <person name="Lacey H.J."/>
            <person name="Gilchrist C.L.M."/>
            <person name="Crombie A."/>
            <person name="Kalaitzis J.A."/>
            <person name="Vuong D."/>
            <person name="Rutledge P.J."/>
            <person name="Turner P."/>
            <person name="Pitt J.I."/>
            <person name="Lacey E."/>
            <person name="Chooi Y.H."/>
            <person name="Piggott A.M."/>
        </authorList>
    </citation>
    <scope>NUCLEOTIDE SEQUENCE</scope>
    <source>
        <strain evidence="9">MST-FP2251</strain>
    </source>
</reference>
<keyword evidence="4 7" id="KW-1133">Transmembrane helix</keyword>
<dbReference type="PANTHER" id="PTHR23511:SF4">
    <property type="entry name" value="MAJOR FACILITATOR SUPERFAMILY (MFS) PROFILE DOMAIN-CONTAINING PROTEIN"/>
    <property type="match status" value="1"/>
</dbReference>
<dbReference type="GO" id="GO:0022857">
    <property type="term" value="F:transmembrane transporter activity"/>
    <property type="evidence" value="ECO:0007669"/>
    <property type="project" value="InterPro"/>
</dbReference>
<dbReference type="Pfam" id="PF07690">
    <property type="entry name" value="MFS_1"/>
    <property type="match status" value="1"/>
</dbReference>
<dbReference type="InterPro" id="IPR011701">
    <property type="entry name" value="MFS"/>
</dbReference>
<dbReference type="GO" id="GO:0016020">
    <property type="term" value="C:membrane"/>
    <property type="evidence" value="ECO:0007669"/>
    <property type="project" value="UniProtKB-SubCell"/>
</dbReference>
<evidence type="ECO:0000256" key="1">
    <source>
        <dbReference type="ARBA" id="ARBA00004141"/>
    </source>
</evidence>
<reference evidence="9" key="2">
    <citation type="submission" date="2020-02" db="EMBL/GenBank/DDBJ databases">
        <authorList>
            <person name="Gilchrist C.L.M."/>
            <person name="Chooi Y.-H."/>
        </authorList>
    </citation>
    <scope>NUCLEOTIDE SEQUENCE</scope>
    <source>
        <strain evidence="9">MST-FP2251</strain>
    </source>
</reference>
<comment type="caution">
    <text evidence="9">The sequence shown here is derived from an EMBL/GenBank/DDBJ whole genome shotgun (WGS) entry which is preliminary data.</text>
</comment>
<keyword evidence="2" id="KW-0813">Transport</keyword>
<evidence type="ECO:0000256" key="6">
    <source>
        <dbReference type="SAM" id="MobiDB-lite"/>
    </source>
</evidence>
<feature type="transmembrane region" description="Helical" evidence="7">
    <location>
        <begin position="145"/>
        <end position="165"/>
    </location>
</feature>
<evidence type="ECO:0000256" key="5">
    <source>
        <dbReference type="ARBA" id="ARBA00023136"/>
    </source>
</evidence>
<feature type="transmembrane region" description="Helical" evidence="7">
    <location>
        <begin position="121"/>
        <end position="139"/>
    </location>
</feature>
<dbReference type="Proteomes" id="UP001194746">
    <property type="component" value="Unassembled WGS sequence"/>
</dbReference>
<evidence type="ECO:0000256" key="3">
    <source>
        <dbReference type="ARBA" id="ARBA00022692"/>
    </source>
</evidence>
<feature type="transmembrane region" description="Helical" evidence="7">
    <location>
        <begin position="219"/>
        <end position="241"/>
    </location>
</feature>
<organism evidence="9 10">
    <name type="scientific">Aspergillus nanangensis</name>
    <dbReference type="NCBI Taxonomy" id="2582783"/>
    <lineage>
        <taxon>Eukaryota</taxon>
        <taxon>Fungi</taxon>
        <taxon>Dikarya</taxon>
        <taxon>Ascomycota</taxon>
        <taxon>Pezizomycotina</taxon>
        <taxon>Eurotiomycetes</taxon>
        <taxon>Eurotiomycetidae</taxon>
        <taxon>Eurotiales</taxon>
        <taxon>Aspergillaceae</taxon>
        <taxon>Aspergillus</taxon>
        <taxon>Aspergillus subgen. Circumdati</taxon>
    </lineage>
</organism>
<feature type="region of interest" description="Disordered" evidence="6">
    <location>
        <begin position="1"/>
        <end position="23"/>
    </location>
</feature>
<feature type="domain" description="Major facilitator superfamily (MFS) profile" evidence="8">
    <location>
        <begin position="53"/>
        <end position="331"/>
    </location>
</feature>
<evidence type="ECO:0000256" key="7">
    <source>
        <dbReference type="SAM" id="Phobius"/>
    </source>
</evidence>
<feature type="transmembrane region" description="Helical" evidence="7">
    <location>
        <begin position="172"/>
        <end position="199"/>
    </location>
</feature>
<feature type="transmembrane region" description="Helical" evidence="7">
    <location>
        <begin position="87"/>
        <end position="109"/>
    </location>
</feature>
<evidence type="ECO:0000259" key="8">
    <source>
        <dbReference type="PROSITE" id="PS50850"/>
    </source>
</evidence>
<proteinExistence type="predicted"/>
<dbReference type="AlphaFoldDB" id="A0AAD4CBW1"/>
<gene>
    <name evidence="9" type="ORF">FE257_003116</name>
</gene>
<protein>
    <recommendedName>
        <fullName evidence="8">Major facilitator superfamily (MFS) profile domain-containing protein</fullName>
    </recommendedName>
</protein>
<keyword evidence="3 7" id="KW-0812">Transmembrane</keyword>
<name>A0AAD4CBW1_ASPNN</name>
<evidence type="ECO:0000256" key="4">
    <source>
        <dbReference type="ARBA" id="ARBA00022989"/>
    </source>
</evidence>
<comment type="subcellular location">
    <subcellularLocation>
        <location evidence="1">Membrane</location>
        <topology evidence="1">Multi-pass membrane protein</topology>
    </subcellularLocation>
</comment>
<sequence length="331" mass="36168">MDPDKKPEQLTHQPSLAEGTVSPPNAETCLELNQALIHNAIERIGMGRYQWQLMVSCGFGFIADQASRFNFNSLIMPQASKEFGPRYATLLSATQYAGLGIGAVFFGLIADHIGRRPAWQTSIFGLAIFTAICASSPNWAALNVFVAISAFFGGGNLAIDLTVLAECLPRKWGFLLTALACLWGLGNAITGLIAWPLVVNFCCPTDATPDTCKKADNMGWRYLYIILGGLCLIMSLLRMLILGMNESPKWLVSRGKLDQAVNSVNAISQTNNSTYTMTIDDLHRNDTEDSSQGGQSRRPTNLSIMRSLFHGRTQLRSMACLIALWLLIGIA</sequence>
<evidence type="ECO:0000313" key="9">
    <source>
        <dbReference type="EMBL" id="KAF9883609.1"/>
    </source>
</evidence>
<dbReference type="Gene3D" id="1.20.1250.20">
    <property type="entry name" value="MFS general substrate transporter like domains"/>
    <property type="match status" value="1"/>
</dbReference>
<dbReference type="InterPro" id="IPR020846">
    <property type="entry name" value="MFS_dom"/>
</dbReference>